<organism evidence="1 2">
    <name type="scientific">Ophiobolus disseminans</name>
    <dbReference type="NCBI Taxonomy" id="1469910"/>
    <lineage>
        <taxon>Eukaryota</taxon>
        <taxon>Fungi</taxon>
        <taxon>Dikarya</taxon>
        <taxon>Ascomycota</taxon>
        <taxon>Pezizomycotina</taxon>
        <taxon>Dothideomycetes</taxon>
        <taxon>Pleosporomycetidae</taxon>
        <taxon>Pleosporales</taxon>
        <taxon>Pleosporineae</taxon>
        <taxon>Phaeosphaeriaceae</taxon>
        <taxon>Ophiobolus</taxon>
    </lineage>
</organism>
<name>A0A6A6ZT89_9PLEO</name>
<evidence type="ECO:0000313" key="2">
    <source>
        <dbReference type="Proteomes" id="UP000799424"/>
    </source>
</evidence>
<gene>
    <name evidence="1" type="ORF">CC86DRAFT_53192</name>
</gene>
<protein>
    <submittedName>
        <fullName evidence="1">Uncharacterized protein</fullName>
    </submittedName>
</protein>
<dbReference type="OrthoDB" id="10647546at2759"/>
<dbReference type="EMBL" id="MU006230">
    <property type="protein sequence ID" value="KAF2824280.1"/>
    <property type="molecule type" value="Genomic_DNA"/>
</dbReference>
<keyword evidence="2" id="KW-1185">Reference proteome</keyword>
<accession>A0A6A6ZT89</accession>
<proteinExistence type="predicted"/>
<dbReference type="Proteomes" id="UP000799424">
    <property type="component" value="Unassembled WGS sequence"/>
</dbReference>
<sequence length="109" mass="12508">MPPTLLSEFKRQSSELYLPRVSLDSQTLQSERKPAMPRCARVGCPIRKSVLDTREAQCNGGWLCTIHRNELRLSVAEITQKVLTERTEGMGKTVGGQRKLDKEMMWKWC</sequence>
<reference evidence="1" key="1">
    <citation type="journal article" date="2020" name="Stud. Mycol.">
        <title>101 Dothideomycetes genomes: a test case for predicting lifestyles and emergence of pathogens.</title>
        <authorList>
            <person name="Haridas S."/>
            <person name="Albert R."/>
            <person name="Binder M."/>
            <person name="Bloem J."/>
            <person name="Labutti K."/>
            <person name="Salamov A."/>
            <person name="Andreopoulos B."/>
            <person name="Baker S."/>
            <person name="Barry K."/>
            <person name="Bills G."/>
            <person name="Bluhm B."/>
            <person name="Cannon C."/>
            <person name="Castanera R."/>
            <person name="Culley D."/>
            <person name="Daum C."/>
            <person name="Ezra D."/>
            <person name="Gonzalez J."/>
            <person name="Henrissat B."/>
            <person name="Kuo A."/>
            <person name="Liang C."/>
            <person name="Lipzen A."/>
            <person name="Lutzoni F."/>
            <person name="Magnuson J."/>
            <person name="Mondo S."/>
            <person name="Nolan M."/>
            <person name="Ohm R."/>
            <person name="Pangilinan J."/>
            <person name="Park H.-J."/>
            <person name="Ramirez L."/>
            <person name="Alfaro M."/>
            <person name="Sun H."/>
            <person name="Tritt A."/>
            <person name="Yoshinaga Y."/>
            <person name="Zwiers L.-H."/>
            <person name="Turgeon B."/>
            <person name="Goodwin S."/>
            <person name="Spatafora J."/>
            <person name="Crous P."/>
            <person name="Grigoriev I."/>
        </authorList>
    </citation>
    <scope>NUCLEOTIDE SEQUENCE</scope>
    <source>
        <strain evidence="1">CBS 113818</strain>
    </source>
</reference>
<dbReference type="AlphaFoldDB" id="A0A6A6ZT89"/>
<evidence type="ECO:0000313" key="1">
    <source>
        <dbReference type="EMBL" id="KAF2824280.1"/>
    </source>
</evidence>